<evidence type="ECO:0000259" key="1">
    <source>
        <dbReference type="Pfam" id="PF09524"/>
    </source>
</evidence>
<dbReference type="Proteomes" id="UP000249134">
    <property type="component" value="Chromosome 1"/>
</dbReference>
<name>A0A2X4WIV8_LEDLE</name>
<organism evidence="2 3">
    <name type="scientific">Lederbergia lenta</name>
    <name type="common">Bacillus lentus</name>
    <dbReference type="NCBI Taxonomy" id="1467"/>
    <lineage>
        <taxon>Bacteria</taxon>
        <taxon>Bacillati</taxon>
        <taxon>Bacillota</taxon>
        <taxon>Bacilli</taxon>
        <taxon>Bacillales</taxon>
        <taxon>Bacillaceae</taxon>
        <taxon>Lederbergia</taxon>
    </lineage>
</organism>
<sequence>MSKLLVKEYPVMFQPSFAQELGVNGAILLQQIHYWLQTCSTTKDGSKWVYNTYKDWHEQLPFWSEATIKRALRLLEKEGYIFTANFNKFRMDQTKWYTINYAKINEWEKAALIDHVTIQPDLLDDTDCPIEGCRLDKAIPEITTETTKDIYNIPYSEVIEYLNSKTNAAYKPSTKKTQNLIKARWKEGFTLPDFKKVIDIKTAEWQHDAYWNKYLRPETLFGTKFESYVNQQPKKRQWREEDFNLNEEE</sequence>
<gene>
    <name evidence="2" type="ORF">NCTC4824_03792</name>
</gene>
<protein>
    <submittedName>
        <fullName evidence="2">Phage replication protein</fullName>
    </submittedName>
</protein>
<dbReference type="STRING" id="1348624.GCA_001591545_03141"/>
<dbReference type="Pfam" id="PF09524">
    <property type="entry name" value="Phg_2220_C"/>
    <property type="match status" value="1"/>
</dbReference>
<reference evidence="2 3" key="1">
    <citation type="submission" date="2018-06" db="EMBL/GenBank/DDBJ databases">
        <authorList>
            <consortium name="Pathogen Informatics"/>
            <person name="Doyle S."/>
        </authorList>
    </citation>
    <scope>NUCLEOTIDE SEQUENCE [LARGE SCALE GENOMIC DNA]</scope>
    <source>
        <strain evidence="2 3">NCTC4824</strain>
    </source>
</reference>
<dbReference type="AlphaFoldDB" id="A0A2X4WIV8"/>
<dbReference type="NCBIfam" id="TIGR02220">
    <property type="entry name" value="phg_TIGR02220"/>
    <property type="match status" value="1"/>
</dbReference>
<accession>A0A2X4WIV8</accession>
<dbReference type="RefSeq" id="WP_066144304.1">
    <property type="nucleotide sequence ID" value="NZ_CBCSGM010000004.1"/>
</dbReference>
<proteinExistence type="predicted"/>
<dbReference type="KEGG" id="blen:NCTC4824_03792"/>
<evidence type="ECO:0000313" key="2">
    <source>
        <dbReference type="EMBL" id="SQI62809.1"/>
    </source>
</evidence>
<dbReference type="EMBL" id="LS483476">
    <property type="protein sequence ID" value="SQI62809.1"/>
    <property type="molecule type" value="Genomic_DNA"/>
</dbReference>
<feature type="domain" description="Phage conserved hypothetical protein C-terminal" evidence="1">
    <location>
        <begin position="158"/>
        <end position="230"/>
    </location>
</feature>
<evidence type="ECO:0000313" key="3">
    <source>
        <dbReference type="Proteomes" id="UP000249134"/>
    </source>
</evidence>
<keyword evidence="3" id="KW-1185">Reference proteome</keyword>
<dbReference type="InterPro" id="IPR011741">
    <property type="entry name" value="Phg_2220_C"/>
</dbReference>